<evidence type="ECO:0000256" key="3">
    <source>
        <dbReference type="ARBA" id="ARBA00023125"/>
    </source>
</evidence>
<keyword evidence="2 7" id="KW-0805">Transcription regulation</keyword>
<evidence type="ECO:0000259" key="8">
    <source>
        <dbReference type="PROSITE" id="PS51325"/>
    </source>
</evidence>
<dbReference type="PROSITE" id="PS51325">
    <property type="entry name" value="ALPHA_BOX"/>
    <property type="match status" value="1"/>
</dbReference>
<proteinExistence type="inferred from homology"/>
<organism evidence="12">
    <name type="scientific">Ramularia endophylla</name>
    <dbReference type="NCBI Taxonomy" id="43215"/>
    <lineage>
        <taxon>Eukaryota</taxon>
        <taxon>Fungi</taxon>
        <taxon>Dikarya</taxon>
        <taxon>Ascomycota</taxon>
        <taxon>Pezizomycotina</taxon>
        <taxon>Dothideomycetes</taxon>
        <taxon>Dothideomycetidae</taxon>
        <taxon>Mycosphaerellales</taxon>
        <taxon>Mycosphaerellaceae</taxon>
        <taxon>Ramularia</taxon>
    </lineage>
</organism>
<name>A0A0M3WF24_9PEZI</name>
<sequence>YYLEIMKGLPQKVISKIMTILWRYDFFGAKWTLLCKAYSIVRGCRPKKDAPLPEFFKICAPMVGIVPPKEYLQRNGWKMGPPRPDQTDDVPTLTRAFTPTLANFPAHFATTTYSVDDL</sequence>
<dbReference type="EMBL" id="KP895054">
    <property type="protein sequence ID" value="AKA65487.1"/>
    <property type="molecule type" value="Genomic_DNA"/>
</dbReference>
<dbReference type="EMBL" id="KP895046">
    <property type="protein sequence ID" value="AKA65479.1"/>
    <property type="molecule type" value="Genomic_DNA"/>
</dbReference>
<reference evidence="12" key="2">
    <citation type="submission" date="2015-03" db="EMBL/GenBank/DDBJ databases">
        <authorList>
            <person name="Murphy D."/>
        </authorList>
    </citation>
    <scope>NUCLEOTIDE SEQUENCE</scope>
    <source>
        <strain evidence="9">CBS 101680</strain>
        <strain evidence="10">CBS 113265</strain>
        <strain evidence="11">CBS 113868</strain>
        <strain evidence="12">CBS 113869</strain>
        <strain evidence="13">CBS 113871</strain>
        <strain evidence="14">CBS 115299</strain>
        <strain evidence="15">CBS 115303</strain>
        <strain evidence="16">CBS 115310</strain>
        <strain evidence="17">CBS 115311</strain>
        <strain evidence="18">CBS 117876</strain>
    </source>
</reference>
<evidence type="ECO:0000256" key="5">
    <source>
        <dbReference type="ARBA" id="ARBA00023242"/>
    </source>
</evidence>
<evidence type="ECO:0000313" key="13">
    <source>
        <dbReference type="EMBL" id="AKA65481.1"/>
    </source>
</evidence>
<protein>
    <recommendedName>
        <fullName evidence="1">Mating-type protein MAT-1</fullName>
    </recommendedName>
</protein>
<evidence type="ECO:0000313" key="10">
    <source>
        <dbReference type="EMBL" id="AKA65478.1"/>
    </source>
</evidence>
<feature type="non-terminal residue" evidence="12">
    <location>
        <position position="118"/>
    </location>
</feature>
<evidence type="ECO:0000313" key="12">
    <source>
        <dbReference type="EMBL" id="AKA65480.1"/>
    </source>
</evidence>
<dbReference type="EMBL" id="KP895048">
    <property type="protein sequence ID" value="AKA65481.1"/>
    <property type="molecule type" value="Genomic_DNA"/>
</dbReference>
<dbReference type="EMBL" id="KP895052">
    <property type="protein sequence ID" value="AKA65485.1"/>
    <property type="molecule type" value="Genomic_DNA"/>
</dbReference>
<evidence type="ECO:0000313" key="14">
    <source>
        <dbReference type="EMBL" id="AKA65482.1"/>
    </source>
</evidence>
<keyword evidence="5 7" id="KW-0539">Nucleus</keyword>
<dbReference type="InterPro" id="IPR006856">
    <property type="entry name" value="MATalpha_HMGbox"/>
</dbReference>
<evidence type="ECO:0000313" key="17">
    <source>
        <dbReference type="EMBL" id="AKA65485.1"/>
    </source>
</evidence>
<keyword evidence="4 7" id="KW-0804">Transcription</keyword>
<dbReference type="EMBL" id="KP895051">
    <property type="protein sequence ID" value="AKA65484.1"/>
    <property type="molecule type" value="Genomic_DNA"/>
</dbReference>
<feature type="domain" description="Alpha box" evidence="8">
    <location>
        <begin position="1"/>
        <end position="42"/>
    </location>
</feature>
<evidence type="ECO:0000256" key="2">
    <source>
        <dbReference type="ARBA" id="ARBA00023015"/>
    </source>
</evidence>
<evidence type="ECO:0000313" key="9">
    <source>
        <dbReference type="EMBL" id="AKA65477.1"/>
    </source>
</evidence>
<comment type="function">
    <text evidence="6">Mating type proteins are sequence specific DNA-binding proteins that act as master switches in fungal differentiation by controlling gene expression in a cell type-specific fashion. Transcriptional activator that induces the transcription of alpha-specific genes.</text>
</comment>
<evidence type="ECO:0000313" key="15">
    <source>
        <dbReference type="EMBL" id="AKA65483.1"/>
    </source>
</evidence>
<evidence type="ECO:0000256" key="7">
    <source>
        <dbReference type="RuleBase" id="RU003516"/>
    </source>
</evidence>
<dbReference type="GO" id="GO:0008301">
    <property type="term" value="F:DNA binding, bending"/>
    <property type="evidence" value="ECO:0007669"/>
    <property type="project" value="InterPro"/>
</dbReference>
<dbReference type="EMBL" id="KP895050">
    <property type="protein sequence ID" value="AKA65483.1"/>
    <property type="molecule type" value="Genomic_DNA"/>
</dbReference>
<dbReference type="EMBL" id="KP895044">
    <property type="protein sequence ID" value="AKA65477.1"/>
    <property type="molecule type" value="Genomic_DNA"/>
</dbReference>
<comment type="similarity">
    <text evidence="7">Belongs to the MATALPHA1 family.</text>
</comment>
<keyword evidence="3 7" id="KW-0238">DNA-binding</keyword>
<dbReference type="GO" id="GO:0005634">
    <property type="term" value="C:nucleus"/>
    <property type="evidence" value="ECO:0007669"/>
    <property type="project" value="UniProtKB-SubCell"/>
</dbReference>
<reference evidence="12" key="1">
    <citation type="journal article" date="2015" name="Fungal Biol.">
        <title>The rise of Ramularia from the Mycosphaerella labyrinth.</title>
        <authorList>
            <person name="Videira S.I."/>
            <person name="Groenewald J.Z."/>
            <person name="Verkley G.J."/>
            <person name="Braun U."/>
            <person name="Crous P.W."/>
        </authorList>
    </citation>
    <scope>NUCLEOTIDE SEQUENCE</scope>
    <source>
        <strain evidence="9">CBS 101680</strain>
        <strain evidence="10">CBS 113265</strain>
        <strain evidence="11">CBS 113868</strain>
        <strain evidence="12">CBS 113869</strain>
        <strain evidence="13">CBS 113871</strain>
        <strain evidence="14">CBS 115299</strain>
        <strain evidence="15">CBS 115303</strain>
        <strain evidence="16">CBS 115310</strain>
        <strain evidence="17">CBS 115311</strain>
        <strain evidence="18">CBS 117876</strain>
    </source>
</reference>
<dbReference type="EMBL" id="KP895053">
    <property type="protein sequence ID" value="AKA65486.1"/>
    <property type="molecule type" value="Genomic_DNA"/>
</dbReference>
<gene>
    <name evidence="12" type="primary">MAT1-1</name>
</gene>
<evidence type="ECO:0000313" key="11">
    <source>
        <dbReference type="EMBL" id="AKA65479.1"/>
    </source>
</evidence>
<dbReference type="EMBL" id="KP895049">
    <property type="protein sequence ID" value="AKA65482.1"/>
    <property type="molecule type" value="Genomic_DNA"/>
</dbReference>
<dbReference type="EMBL" id="KP895045">
    <property type="protein sequence ID" value="AKA65478.1"/>
    <property type="molecule type" value="Genomic_DNA"/>
</dbReference>
<dbReference type="GO" id="GO:0045895">
    <property type="term" value="P:positive regulation of mating-type specific transcription, DNA-templated"/>
    <property type="evidence" value="ECO:0007669"/>
    <property type="project" value="InterPro"/>
</dbReference>
<dbReference type="EMBL" id="KP895047">
    <property type="protein sequence ID" value="AKA65480.1"/>
    <property type="molecule type" value="Genomic_DNA"/>
</dbReference>
<evidence type="ECO:0000256" key="4">
    <source>
        <dbReference type="ARBA" id="ARBA00023163"/>
    </source>
</evidence>
<dbReference type="Pfam" id="PF04769">
    <property type="entry name" value="MATalpha_HMGbox"/>
    <property type="match status" value="1"/>
</dbReference>
<evidence type="ECO:0000313" key="18">
    <source>
        <dbReference type="EMBL" id="AKA65486.1"/>
    </source>
</evidence>
<feature type="non-terminal residue" evidence="12">
    <location>
        <position position="1"/>
    </location>
</feature>
<accession>A0A0M3WF24</accession>
<comment type="subcellular location">
    <subcellularLocation>
        <location evidence="7">Nucleus</location>
    </subcellularLocation>
</comment>
<dbReference type="AlphaFoldDB" id="A0A0M3WF24"/>
<evidence type="ECO:0000313" key="16">
    <source>
        <dbReference type="EMBL" id="AKA65484.1"/>
    </source>
</evidence>
<evidence type="ECO:0000256" key="6">
    <source>
        <dbReference type="ARBA" id="ARBA00035106"/>
    </source>
</evidence>
<evidence type="ECO:0000256" key="1">
    <source>
        <dbReference type="ARBA" id="ARBA00015083"/>
    </source>
</evidence>